<comment type="caution">
    <text evidence="9">The sequence shown here is derived from an EMBL/GenBank/DDBJ whole genome shotgun (WGS) entry which is preliminary data.</text>
</comment>
<evidence type="ECO:0000256" key="5">
    <source>
        <dbReference type="ARBA" id="ARBA00022989"/>
    </source>
</evidence>
<feature type="transmembrane region" description="Helical" evidence="7">
    <location>
        <begin position="225"/>
        <end position="251"/>
    </location>
</feature>
<evidence type="ECO:0000256" key="3">
    <source>
        <dbReference type="ARBA" id="ARBA00022475"/>
    </source>
</evidence>
<feature type="transmembrane region" description="Helical" evidence="7">
    <location>
        <begin position="20"/>
        <end position="39"/>
    </location>
</feature>
<dbReference type="GO" id="GO:0055085">
    <property type="term" value="P:transmembrane transport"/>
    <property type="evidence" value="ECO:0007669"/>
    <property type="project" value="InterPro"/>
</dbReference>
<accession>K0YY97</accession>
<dbReference type="PANTHER" id="PTHR30151:SF0">
    <property type="entry name" value="ABC TRANSPORTER PERMEASE PROTEIN MJ0413-RELATED"/>
    <property type="match status" value="1"/>
</dbReference>
<evidence type="ECO:0000256" key="6">
    <source>
        <dbReference type="ARBA" id="ARBA00023136"/>
    </source>
</evidence>
<dbReference type="OrthoDB" id="9804353at2"/>
<dbReference type="AlphaFoldDB" id="K0YY97"/>
<comment type="similarity">
    <text evidence="7">Belongs to the binding-protein-dependent transport system permease family.</text>
</comment>
<dbReference type="PATRIC" id="fig|742818.3.peg.205"/>
<dbReference type="Pfam" id="PF00528">
    <property type="entry name" value="BPD_transp_1"/>
    <property type="match status" value="1"/>
</dbReference>
<evidence type="ECO:0000256" key="4">
    <source>
        <dbReference type="ARBA" id="ARBA00022692"/>
    </source>
</evidence>
<dbReference type="PROSITE" id="PS50928">
    <property type="entry name" value="ABC_TM1"/>
    <property type="match status" value="1"/>
</dbReference>
<dbReference type="Gene3D" id="1.10.3720.10">
    <property type="entry name" value="MetI-like"/>
    <property type="match status" value="1"/>
</dbReference>
<dbReference type="Proteomes" id="UP000006069">
    <property type="component" value="Unassembled WGS sequence"/>
</dbReference>
<keyword evidence="6 7" id="KW-0472">Membrane</keyword>
<keyword evidence="10" id="KW-1185">Reference proteome</keyword>
<comment type="subcellular location">
    <subcellularLocation>
        <location evidence="1 7">Cell membrane</location>
        <topology evidence="1 7">Multi-pass membrane protein</topology>
    </subcellularLocation>
</comment>
<dbReference type="HOGENOM" id="CLU_046113_4_2_11"/>
<dbReference type="EMBL" id="ADMD01000001">
    <property type="protein sequence ID" value="EJZ84579.1"/>
    <property type="molecule type" value="Genomic_DNA"/>
</dbReference>
<proteinExistence type="inferred from homology"/>
<name>K0YY97_9ACTN</name>
<evidence type="ECO:0000259" key="8">
    <source>
        <dbReference type="PROSITE" id="PS50928"/>
    </source>
</evidence>
<dbReference type="eggNOG" id="COG0600">
    <property type="taxonomic scope" value="Bacteria"/>
</dbReference>
<protein>
    <recommendedName>
        <fullName evidence="8">ABC transmembrane type-1 domain-containing protein</fullName>
    </recommendedName>
</protein>
<feature type="transmembrane region" description="Helical" evidence="7">
    <location>
        <begin position="126"/>
        <end position="147"/>
    </location>
</feature>
<dbReference type="InterPro" id="IPR000515">
    <property type="entry name" value="MetI-like"/>
</dbReference>
<feature type="transmembrane region" description="Helical" evidence="7">
    <location>
        <begin position="177"/>
        <end position="205"/>
    </location>
</feature>
<organism evidence="9 10">
    <name type="scientific">Slackia piriformis YIT 12062</name>
    <dbReference type="NCBI Taxonomy" id="742818"/>
    <lineage>
        <taxon>Bacteria</taxon>
        <taxon>Bacillati</taxon>
        <taxon>Actinomycetota</taxon>
        <taxon>Coriobacteriia</taxon>
        <taxon>Eggerthellales</taxon>
        <taxon>Eggerthellaceae</taxon>
        <taxon>Slackia</taxon>
    </lineage>
</organism>
<feature type="transmembrane region" description="Helical" evidence="7">
    <location>
        <begin position="59"/>
        <end position="85"/>
    </location>
</feature>
<keyword evidence="3" id="KW-1003">Cell membrane</keyword>
<keyword evidence="4 7" id="KW-0812">Transmembrane</keyword>
<dbReference type="RefSeq" id="WP_009138419.1">
    <property type="nucleotide sequence ID" value="NZ_JH815198.1"/>
</dbReference>
<dbReference type="PANTHER" id="PTHR30151">
    <property type="entry name" value="ALKANE SULFONATE ABC TRANSPORTER-RELATED, MEMBRANE SUBUNIT"/>
    <property type="match status" value="1"/>
</dbReference>
<keyword evidence="5 7" id="KW-1133">Transmembrane helix</keyword>
<evidence type="ECO:0000256" key="7">
    <source>
        <dbReference type="RuleBase" id="RU363032"/>
    </source>
</evidence>
<evidence type="ECO:0000313" key="10">
    <source>
        <dbReference type="Proteomes" id="UP000006069"/>
    </source>
</evidence>
<evidence type="ECO:0000256" key="1">
    <source>
        <dbReference type="ARBA" id="ARBA00004651"/>
    </source>
</evidence>
<keyword evidence="2 7" id="KW-0813">Transport</keyword>
<dbReference type="SUPFAM" id="SSF161098">
    <property type="entry name" value="MetI-like"/>
    <property type="match status" value="1"/>
</dbReference>
<dbReference type="InParanoid" id="K0YY97"/>
<evidence type="ECO:0000313" key="9">
    <source>
        <dbReference type="EMBL" id="EJZ84579.1"/>
    </source>
</evidence>
<gene>
    <name evidence="9" type="ORF">HMPREF9451_00182</name>
</gene>
<feature type="transmembrane region" description="Helical" evidence="7">
    <location>
        <begin position="97"/>
        <end position="120"/>
    </location>
</feature>
<dbReference type="GO" id="GO:0005886">
    <property type="term" value="C:plasma membrane"/>
    <property type="evidence" value="ECO:0007669"/>
    <property type="project" value="UniProtKB-SubCell"/>
</dbReference>
<feature type="domain" description="ABC transmembrane type-1" evidence="8">
    <location>
        <begin position="59"/>
        <end position="243"/>
    </location>
</feature>
<sequence length="258" mass="28398">MSATKLDRRLKTWAQRFWPLIFWLLVWHMASIAIGHDILLVSPFDAGRRLIELAGNVEFWISVGLSLSRIATGFASALAAGIVLAAASARLPFMRHLLAPLVAAIKSVPVASFVILILIWVSSEHLSVAISFLMAFPIVYTTMLEGIEQTDRNLLEMADVFDIGPFNRLRFIYASQVLPYFQAACSLSLGMCWKAGIAAEVIGLPAMSIGEHLYEAKVYLATSDLFAWTLVIICISILGETLFSKLVAAVIDKIERAL</sequence>
<dbReference type="InterPro" id="IPR035906">
    <property type="entry name" value="MetI-like_sf"/>
</dbReference>
<evidence type="ECO:0000256" key="2">
    <source>
        <dbReference type="ARBA" id="ARBA00022448"/>
    </source>
</evidence>
<reference evidence="9 10" key="1">
    <citation type="submission" date="2012-08" db="EMBL/GenBank/DDBJ databases">
        <title>The Genome Sequence of Slackia piriformis YIT 12062.</title>
        <authorList>
            <consortium name="The Broad Institute Genome Sequencing Platform"/>
            <person name="Earl A."/>
            <person name="Ward D."/>
            <person name="Feldgarden M."/>
            <person name="Gevers D."/>
            <person name="Morotomi M."/>
            <person name="Walker B."/>
            <person name="Young S.K."/>
            <person name="Zeng Q."/>
            <person name="Gargeya S."/>
            <person name="Fitzgerald M."/>
            <person name="Haas B."/>
            <person name="Abouelleil A."/>
            <person name="Alvarado L."/>
            <person name="Arachchi H.M."/>
            <person name="Berlin A.M."/>
            <person name="Chapman S.B."/>
            <person name="Goldberg J."/>
            <person name="Griggs A."/>
            <person name="Gujja S."/>
            <person name="Hansen M."/>
            <person name="Howarth C."/>
            <person name="Imamovic A."/>
            <person name="Larimer J."/>
            <person name="McCowen C."/>
            <person name="Montmayeur A."/>
            <person name="Murphy C."/>
            <person name="Neiman D."/>
            <person name="Pearson M."/>
            <person name="Priest M."/>
            <person name="Roberts A."/>
            <person name="Saif S."/>
            <person name="Shea T."/>
            <person name="Sisk P."/>
            <person name="Sykes S."/>
            <person name="Wortman J."/>
            <person name="Nusbaum C."/>
            <person name="Birren B."/>
        </authorList>
    </citation>
    <scope>NUCLEOTIDE SEQUENCE [LARGE SCALE GENOMIC DNA]</scope>
    <source>
        <strain evidence="9 10">YIT 12062</strain>
    </source>
</reference>